<dbReference type="AlphaFoldDB" id="A0A4Z0GW43"/>
<evidence type="ECO:0000256" key="1">
    <source>
        <dbReference type="ARBA" id="ARBA00022603"/>
    </source>
</evidence>
<dbReference type="EMBL" id="SRJC01000004">
    <property type="protein sequence ID" value="TGB01861.1"/>
    <property type="molecule type" value="Genomic_DNA"/>
</dbReference>
<gene>
    <name evidence="4" type="ORF">E4663_14590</name>
</gene>
<dbReference type="STRING" id="192814.GCA_900166575_03685"/>
<name>A0A4Z0GW43_9BACI</name>
<dbReference type="PANTHER" id="PTHR43861">
    <property type="entry name" value="TRANS-ACONITATE 2-METHYLTRANSFERASE-RELATED"/>
    <property type="match status" value="1"/>
</dbReference>
<dbReference type="SUPFAM" id="SSF53335">
    <property type="entry name" value="S-adenosyl-L-methionine-dependent methyltransferases"/>
    <property type="match status" value="1"/>
</dbReference>
<organism evidence="4 5">
    <name type="scientific">Halobacillus salinus</name>
    <dbReference type="NCBI Taxonomy" id="192814"/>
    <lineage>
        <taxon>Bacteria</taxon>
        <taxon>Bacillati</taxon>
        <taxon>Bacillota</taxon>
        <taxon>Bacilli</taxon>
        <taxon>Bacillales</taxon>
        <taxon>Bacillaceae</taxon>
        <taxon>Halobacillus</taxon>
    </lineage>
</organism>
<comment type="caution">
    <text evidence="4">The sequence shown here is derived from an EMBL/GenBank/DDBJ whole genome shotgun (WGS) entry which is preliminary data.</text>
</comment>
<dbReference type="Pfam" id="PF13649">
    <property type="entry name" value="Methyltransf_25"/>
    <property type="match status" value="1"/>
</dbReference>
<dbReference type="GO" id="GO:0008168">
    <property type="term" value="F:methyltransferase activity"/>
    <property type="evidence" value="ECO:0007669"/>
    <property type="project" value="UniProtKB-KW"/>
</dbReference>
<evidence type="ECO:0000313" key="4">
    <source>
        <dbReference type="EMBL" id="TGB01861.1"/>
    </source>
</evidence>
<evidence type="ECO:0000259" key="3">
    <source>
        <dbReference type="Pfam" id="PF13649"/>
    </source>
</evidence>
<protein>
    <submittedName>
        <fullName evidence="4">Methyltransferase domain-containing protein</fullName>
    </submittedName>
</protein>
<evidence type="ECO:0000313" key="5">
    <source>
        <dbReference type="Proteomes" id="UP000297982"/>
    </source>
</evidence>
<dbReference type="Gene3D" id="3.40.50.150">
    <property type="entry name" value="Vaccinia Virus protein VP39"/>
    <property type="match status" value="1"/>
</dbReference>
<feature type="domain" description="Methyltransferase" evidence="3">
    <location>
        <begin position="44"/>
        <end position="139"/>
    </location>
</feature>
<dbReference type="CDD" id="cd02440">
    <property type="entry name" value="AdoMet_MTases"/>
    <property type="match status" value="1"/>
</dbReference>
<dbReference type="PANTHER" id="PTHR43861:SF1">
    <property type="entry name" value="TRANS-ACONITATE 2-METHYLTRANSFERASE"/>
    <property type="match status" value="1"/>
</dbReference>
<keyword evidence="1 4" id="KW-0489">Methyltransferase</keyword>
<proteinExistence type="predicted"/>
<reference evidence="4 5" key="1">
    <citation type="journal article" date="2003" name="Int. J. Syst. Evol. Microbiol.">
        <title>Halobacillus salinus sp. nov., isolated from a salt lake on the coast of the East Sea in Korea.</title>
        <authorList>
            <person name="Yoon J.H."/>
            <person name="Kang K.H."/>
            <person name="Park Y.H."/>
        </authorList>
    </citation>
    <scope>NUCLEOTIDE SEQUENCE [LARGE SCALE GENOMIC DNA]</scope>
    <source>
        <strain evidence="4 5">HSL-3</strain>
    </source>
</reference>
<dbReference type="InterPro" id="IPR041698">
    <property type="entry name" value="Methyltransf_25"/>
</dbReference>
<evidence type="ECO:0000256" key="2">
    <source>
        <dbReference type="ARBA" id="ARBA00022679"/>
    </source>
</evidence>
<dbReference type="InterPro" id="IPR029063">
    <property type="entry name" value="SAM-dependent_MTases_sf"/>
</dbReference>
<dbReference type="RefSeq" id="WP_135328164.1">
    <property type="nucleotide sequence ID" value="NZ_SRJC01000004.1"/>
</dbReference>
<keyword evidence="5" id="KW-1185">Reference proteome</keyword>
<sequence>MFYEQFAEPKGIVGKAVGWFMTKENDMLNQWTLSFLDIQEDDRVLEIGFGAGEALCELSHRSGGRLFGIDPSESMVETSIRRLQRREQSCDVCLIQGEASTLHHFHETFDKIYAVNNVTYWKEPILTLRHLKTCLAKGGQIALTLCPHEKGAEDETTEVLGGQLHALLHKAGFSEIEVFIKHTKPNDSVCVVATNQ</sequence>
<keyword evidence="2 4" id="KW-0808">Transferase</keyword>
<dbReference type="GO" id="GO:0032259">
    <property type="term" value="P:methylation"/>
    <property type="evidence" value="ECO:0007669"/>
    <property type="project" value="UniProtKB-KW"/>
</dbReference>
<accession>A0A4Z0GW43</accession>
<dbReference type="Proteomes" id="UP000297982">
    <property type="component" value="Unassembled WGS sequence"/>
</dbReference>